<dbReference type="Proteomes" id="UP000049455">
    <property type="component" value="Unassembled WGS sequence"/>
</dbReference>
<dbReference type="EMBL" id="CYPR01000185">
    <property type="protein sequence ID" value="CUH40035.1"/>
    <property type="molecule type" value="Genomic_DNA"/>
</dbReference>
<sequence length="1101" mass="115629">MSDPAPPARARRRRRRVAGALIWLLIVVVGLAIGTGWRLTRGPIALPDWAVARVEQRLSRGMAGQAVSLGQVALAYDLEEHALRLRLRNARLTQNMAEETIDIARLPEAQVALDGMAMLRGRLRPRQVAVDGLAVDVSRDAEGRLSLAFGSGGGALPSNWEEALETLDAALAAPIIAELAEVDVTGVEVSFRDEVTGLAQRVSDGALEWRREGDAARLSLAFALPFAGRDAAARVTLSRNGGRGGGGAQARLAVEGVSVAGLAEALPNVPALSLVRGEIGATAAMTLSENGAPGPLIGRLELRDGAMTDRPALALDRAVVAFDWVPGADRIGLTEIAASADDVQAEASGQVLLEEGPTGPIVVQLRLGPTVLDPEGMFDRRVAFDEGVIEARITQDDLGLRIGQAMLTGPSGTVRLSGRLSYPPEGIAGTLRLAVPRMDLDQLVALWPPDLLPRSRDWFTTNILEGTAVDATGLARLRPGEEPEVLASFGIERARFRYMRDMPPANDVSGFAQLDDNRLTLRVDRGTVPAQGPDGTGAGEIDVAGTVFVIPDAAARPAEGELDLAARGEIGDMLTLLDNPPFRLLERLDRTRDLARGQADARVSVRLPLRPDNAPVDIVWEVDARLIRAVSDEIVPGRLLAGRDLRLSGSPELVEIAGDLTLEGVPFTGRWAQPLPPPATVPLDPDAPPEPAIAPPPGRVTGVARVDPEGLSRLGVALDAFELSGATEASIEVELARGSPPRLRIESDLRGLSVALPAISWTKPRAAAATLGVEAILSDTPEIPSVTLDARGLDAAGRVTLRSGGGLATARFDRVETGWFRGAVVLEGRGTGVAPAISIRGGEADLRQALLRGEGGGGGDSAPLSVALDRLTITEGIALTDLRATLRDGSGEFTGRLNGGTPVAGVIAPDGAGTAVQVRGDDAGGVLRSAGLFEDAHGGRLILTLRPTGQTGVYRGGVRIAELSVRNAPALASLLQALSVVGILEQLTGEGLFFQTVESDFFLRPDDILVREASAVGPSMSITADGVYDIGTKRLDMQGVISPIYLVNGLFGALFGQRNEGLFGFTYRLTGPASDPSVAVNPLSILTPGAFREIFRRPPPA</sequence>
<dbReference type="InterPro" id="IPR025263">
    <property type="entry name" value="YhdP_central"/>
</dbReference>
<evidence type="ECO:0000256" key="1">
    <source>
        <dbReference type="SAM" id="MobiDB-lite"/>
    </source>
</evidence>
<accession>A0A0M7BF87</accession>
<feature type="region of interest" description="Disordered" evidence="1">
    <location>
        <begin position="679"/>
        <end position="698"/>
    </location>
</feature>
<evidence type="ECO:0000259" key="2">
    <source>
        <dbReference type="Pfam" id="PF13116"/>
    </source>
</evidence>
<gene>
    <name evidence="3" type="ORF">JSE7799_02764</name>
</gene>
<keyword evidence="4" id="KW-1185">Reference proteome</keyword>
<evidence type="ECO:0000313" key="4">
    <source>
        <dbReference type="Proteomes" id="UP000049455"/>
    </source>
</evidence>
<dbReference type="Pfam" id="PF13116">
    <property type="entry name" value="YhdP"/>
    <property type="match status" value="1"/>
</dbReference>
<evidence type="ECO:0000313" key="3">
    <source>
        <dbReference type="EMBL" id="CUH40035.1"/>
    </source>
</evidence>
<organism evidence="3 4">
    <name type="scientific">Jannaschia seosinensis</name>
    <dbReference type="NCBI Taxonomy" id="313367"/>
    <lineage>
        <taxon>Bacteria</taxon>
        <taxon>Pseudomonadati</taxon>
        <taxon>Pseudomonadota</taxon>
        <taxon>Alphaproteobacteria</taxon>
        <taxon>Rhodobacterales</taxon>
        <taxon>Roseobacteraceae</taxon>
        <taxon>Jannaschia</taxon>
    </lineage>
</organism>
<proteinExistence type="predicted"/>
<dbReference type="AlphaFoldDB" id="A0A0M7BF87"/>
<dbReference type="RefSeq" id="WP_055664141.1">
    <property type="nucleotide sequence ID" value="NZ_CYPR01000185.1"/>
</dbReference>
<name>A0A0M7BF87_9RHOB</name>
<dbReference type="OrthoDB" id="7161641at2"/>
<protein>
    <recommendedName>
        <fullName evidence="2">YhdP central domain-containing protein</fullName>
    </recommendedName>
</protein>
<feature type="domain" description="YhdP central" evidence="2">
    <location>
        <begin position="365"/>
        <end position="775"/>
    </location>
</feature>
<reference evidence="3 4" key="1">
    <citation type="submission" date="2015-09" db="EMBL/GenBank/DDBJ databases">
        <authorList>
            <person name="Jackson K.R."/>
            <person name="Lunt B.L."/>
            <person name="Fisher J.N.B."/>
            <person name="Gardner A.V."/>
            <person name="Bailey M.E."/>
            <person name="Deus L.M."/>
            <person name="Earl A.S."/>
            <person name="Gibby P.D."/>
            <person name="Hartmann K.A."/>
            <person name="Liu J.E."/>
            <person name="Manci A.M."/>
            <person name="Nielsen D.A."/>
            <person name="Solomon M.B."/>
            <person name="Breakwell D.P."/>
            <person name="Burnett S.H."/>
            <person name="Grose J.H."/>
        </authorList>
    </citation>
    <scope>NUCLEOTIDE SEQUENCE [LARGE SCALE GENOMIC DNA]</scope>
    <source>
        <strain evidence="3 4">CECT 7799</strain>
    </source>
</reference>
<dbReference type="STRING" id="313367.JSE7799_02764"/>